<evidence type="ECO:0000259" key="7">
    <source>
        <dbReference type="SMART" id="SM00198"/>
    </source>
</evidence>
<evidence type="ECO:0000313" key="8">
    <source>
        <dbReference type="EnsemblMetazoa" id="MESCA010944-PA"/>
    </source>
</evidence>
<dbReference type="SUPFAM" id="SSF55797">
    <property type="entry name" value="PR-1-like"/>
    <property type="match status" value="1"/>
</dbReference>
<dbReference type="PIRSF" id="PIRSF038921">
    <property type="entry name" value="P14a"/>
    <property type="match status" value="1"/>
</dbReference>
<dbReference type="InterPro" id="IPR034763">
    <property type="entry name" value="P14a_insect"/>
</dbReference>
<dbReference type="HOGENOM" id="CLU_035730_7_0_1"/>
<name>T1H3V1_MEGSC</name>
<feature type="domain" description="SCP" evidence="7">
    <location>
        <begin position="56"/>
        <end position="219"/>
    </location>
</feature>
<evidence type="ECO:0000256" key="6">
    <source>
        <dbReference type="SAM" id="SignalP"/>
    </source>
</evidence>
<dbReference type="FunFam" id="3.40.33.10:FF:000007">
    <property type="entry name" value="Venom allergen"/>
    <property type="match status" value="1"/>
</dbReference>
<proteinExistence type="inferred from homology"/>
<keyword evidence="3" id="KW-0964">Secreted</keyword>
<dbReference type="PANTHER" id="PTHR10334">
    <property type="entry name" value="CYSTEINE-RICH SECRETORY PROTEIN-RELATED"/>
    <property type="match status" value="1"/>
</dbReference>
<dbReference type="Pfam" id="PF00188">
    <property type="entry name" value="CAP"/>
    <property type="match status" value="1"/>
</dbReference>
<protein>
    <recommendedName>
        <fullName evidence="5">Venom allergen-1</fullName>
    </recommendedName>
</protein>
<comment type="similarity">
    <text evidence="2">Belongs to the CRISP family.</text>
</comment>
<dbReference type="Gene3D" id="3.40.33.10">
    <property type="entry name" value="CAP"/>
    <property type="match status" value="1"/>
</dbReference>
<reference evidence="9" key="1">
    <citation type="submission" date="2013-02" db="EMBL/GenBank/DDBJ databases">
        <authorList>
            <person name="Hughes D."/>
        </authorList>
    </citation>
    <scope>NUCLEOTIDE SEQUENCE</scope>
    <source>
        <strain>Durham</strain>
        <strain evidence="9">NC isolate 2 -- Noor lab</strain>
    </source>
</reference>
<evidence type="ECO:0000256" key="2">
    <source>
        <dbReference type="ARBA" id="ARBA00009923"/>
    </source>
</evidence>
<dbReference type="SMART" id="SM00198">
    <property type="entry name" value="SCP"/>
    <property type="match status" value="1"/>
</dbReference>
<evidence type="ECO:0000256" key="4">
    <source>
        <dbReference type="ARBA" id="ARBA00022729"/>
    </source>
</evidence>
<accession>T1H3V1</accession>
<evidence type="ECO:0000256" key="1">
    <source>
        <dbReference type="ARBA" id="ARBA00004613"/>
    </source>
</evidence>
<keyword evidence="9" id="KW-1185">Reference proteome</keyword>
<dbReference type="CDD" id="cd05380">
    <property type="entry name" value="CAP_euk"/>
    <property type="match status" value="1"/>
</dbReference>
<evidence type="ECO:0000256" key="5">
    <source>
        <dbReference type="ARBA" id="ARBA00068306"/>
    </source>
</evidence>
<comment type="subcellular location">
    <subcellularLocation>
        <location evidence="1">Secreted</location>
    </subcellularLocation>
</comment>
<feature type="signal peptide" evidence="6">
    <location>
        <begin position="1"/>
        <end position="17"/>
    </location>
</feature>
<dbReference type="EMBL" id="CAQQ02373832">
    <property type="status" value="NOT_ANNOTATED_CDS"/>
    <property type="molecule type" value="Genomic_DNA"/>
</dbReference>
<keyword evidence="4 6" id="KW-0732">Signal</keyword>
<sequence>MNKLLFVALLALAYASATEYCRAGLCRPGQKHVACGASGKMAASCPKNAQFLDLSEFKNDIVNSHNEKRNQVAGGKIAKHQSAVRMATIQWDDELAYLAGLNVKTCNYGHDQCRNTDTFGFAGQNIAKKWWYGKNPEIKTLLLEQINNWFGEFKDSDMSKINKVARSSSGPATGHFTVMVAELSIRVGCAAVRSSELKNGYNMETLTTACNYAHTNVIDHRIYRAGAAASQCKTGKNPQYPFLCSVNESYDPNTPLK</sequence>
<dbReference type="GO" id="GO:0005576">
    <property type="term" value="C:extracellular region"/>
    <property type="evidence" value="ECO:0007669"/>
    <property type="project" value="UniProtKB-SubCell"/>
</dbReference>
<organism evidence="8 9">
    <name type="scientific">Megaselia scalaris</name>
    <name type="common">Humpbacked fly</name>
    <name type="synonym">Phora scalaris</name>
    <dbReference type="NCBI Taxonomy" id="36166"/>
    <lineage>
        <taxon>Eukaryota</taxon>
        <taxon>Metazoa</taxon>
        <taxon>Ecdysozoa</taxon>
        <taxon>Arthropoda</taxon>
        <taxon>Hexapoda</taxon>
        <taxon>Insecta</taxon>
        <taxon>Pterygota</taxon>
        <taxon>Neoptera</taxon>
        <taxon>Endopterygota</taxon>
        <taxon>Diptera</taxon>
        <taxon>Brachycera</taxon>
        <taxon>Muscomorpha</taxon>
        <taxon>Platypezoidea</taxon>
        <taxon>Phoridae</taxon>
        <taxon>Megaseliini</taxon>
        <taxon>Megaselia</taxon>
    </lineage>
</organism>
<dbReference type="EnsemblMetazoa" id="MESCA010944-RA">
    <property type="protein sequence ID" value="MESCA010944-PA"/>
    <property type="gene ID" value="MESCA010944"/>
</dbReference>
<feature type="chain" id="PRO_5004588712" description="Venom allergen-1" evidence="6">
    <location>
        <begin position="18"/>
        <end position="257"/>
    </location>
</feature>
<reference evidence="8" key="2">
    <citation type="submission" date="2015-06" db="UniProtKB">
        <authorList>
            <consortium name="EnsemblMetazoa"/>
        </authorList>
    </citation>
    <scope>IDENTIFICATION</scope>
</reference>
<dbReference type="InterPro" id="IPR001283">
    <property type="entry name" value="CRISP-related"/>
</dbReference>
<dbReference type="InterPro" id="IPR035940">
    <property type="entry name" value="CAP_sf"/>
</dbReference>
<evidence type="ECO:0000313" key="9">
    <source>
        <dbReference type="Proteomes" id="UP000015102"/>
    </source>
</evidence>
<dbReference type="InterPro" id="IPR014044">
    <property type="entry name" value="CAP_dom"/>
</dbReference>
<dbReference type="STRING" id="36166.T1H3V1"/>
<evidence type="ECO:0000256" key="3">
    <source>
        <dbReference type="ARBA" id="ARBA00022525"/>
    </source>
</evidence>
<dbReference type="AlphaFoldDB" id="T1H3V1"/>
<dbReference type="Proteomes" id="UP000015102">
    <property type="component" value="Unassembled WGS sequence"/>
</dbReference>
<dbReference type="OMA" id="MWFDEVQ"/>